<gene>
    <name evidence="1" type="ORF">C9J27_17790</name>
</gene>
<dbReference type="RefSeq" id="WP_107225878.1">
    <property type="nucleotide sequence ID" value="NZ_PYNF01000018.1"/>
</dbReference>
<dbReference type="Proteomes" id="UP000241426">
    <property type="component" value="Unassembled WGS sequence"/>
</dbReference>
<accession>A0A2T3KEH4</accession>
<comment type="caution">
    <text evidence="1">The sequence shown here is derived from an EMBL/GenBank/DDBJ whole genome shotgun (WGS) entry which is preliminary data.</text>
</comment>
<name>A0A2T3KEH4_9GAMM</name>
<reference evidence="1 2" key="1">
    <citation type="submission" date="2018-01" db="EMBL/GenBank/DDBJ databases">
        <title>Whole genome sequencing of Histamine producing bacteria.</title>
        <authorList>
            <person name="Butler K."/>
        </authorList>
    </citation>
    <scope>NUCLEOTIDE SEQUENCE [LARGE SCALE GENOMIC DNA]</scope>
    <source>
        <strain evidence="1 2">FS-7.2</strain>
    </source>
</reference>
<proteinExistence type="predicted"/>
<evidence type="ECO:0000313" key="2">
    <source>
        <dbReference type="Proteomes" id="UP000241426"/>
    </source>
</evidence>
<sequence length="208" mass="23466">MSIKVSDLIEQVAELLVDKGNVRWSQSELINYINDALAAIIMRRPSITAADSVISVTNNPVVLPNDAYSLLTVEKIGDYRGQYTPIETLDRFYPMWRTQIGIAQCWTKHNDELLRFWIFPAPQEPINVEVIYSKVITVKAQTDVIPLTSVYVGILIDFVLFRAFGKDAENASEESKSLMHFQLFAVAMGDKSATDKAKYTARKQSSLE</sequence>
<dbReference type="EMBL" id="PYNF01000018">
    <property type="protein sequence ID" value="PSU95725.1"/>
    <property type="molecule type" value="Genomic_DNA"/>
</dbReference>
<dbReference type="InterPro" id="IPR056209">
    <property type="entry name" value="SU10_adaptor"/>
</dbReference>
<protein>
    <submittedName>
        <fullName evidence="1">Uncharacterized protein</fullName>
    </submittedName>
</protein>
<evidence type="ECO:0000313" key="1">
    <source>
        <dbReference type="EMBL" id="PSU95725.1"/>
    </source>
</evidence>
<dbReference type="Pfam" id="PF24175">
    <property type="entry name" value="SU10_adaptor"/>
    <property type="match status" value="1"/>
</dbReference>
<organism evidence="1 2">
    <name type="scientific">Photobacterium kishitanii</name>
    <dbReference type="NCBI Taxonomy" id="318456"/>
    <lineage>
        <taxon>Bacteria</taxon>
        <taxon>Pseudomonadati</taxon>
        <taxon>Pseudomonadota</taxon>
        <taxon>Gammaproteobacteria</taxon>
        <taxon>Vibrionales</taxon>
        <taxon>Vibrionaceae</taxon>
        <taxon>Photobacterium</taxon>
    </lineage>
</organism>
<dbReference type="AlphaFoldDB" id="A0A2T3KEH4"/>